<proteinExistence type="predicted"/>
<accession>A0ACC1L689</accession>
<evidence type="ECO:0000313" key="1">
    <source>
        <dbReference type="EMBL" id="KAJ2801796.1"/>
    </source>
</evidence>
<protein>
    <submittedName>
        <fullName evidence="1">Uncharacterized protein</fullName>
    </submittedName>
</protein>
<dbReference type="Proteomes" id="UP001140087">
    <property type="component" value="Unassembled WGS sequence"/>
</dbReference>
<sequence>MGYVEDCAALWERSAEQRSKDTAGTVVLLEAAAAGAAQGAPRAELVGSLAVAGSYAEPSFEWVGPAVQRSAEQWIAAIAAQLGMDGGCQPTLDATVFQGLCAARVRPYFAPPQQEQRPQFVLAGESGRGRSLAPRRWREWPQSTAAFVWAFGRLADGEIKDAIPSILPVVLALVDHYDDQAKLRGLRLARALAERGDREFLRKSGVAGVVDSSVSRCLAYRADANELAAPLLEAAFQAALATGDVLYPSRGDPRYTEHWWRLADQLATNDVYIADNVAAATVLGAQVAPLADRLGPAIARHLRPLVGVVTHPLRSPASLAAPVCRLHAVMVRQMPALAAACPARVRAYVGDLVAALAVSWNSVAGKRAEPLCADAAVLRPLILDALRCLRALHPDAVRAAVDRLSAARPAVFAEWSAADAAAGQGDSTH</sequence>
<evidence type="ECO:0000313" key="2">
    <source>
        <dbReference type="Proteomes" id="UP001140087"/>
    </source>
</evidence>
<gene>
    <name evidence="1" type="ORF">H4R21_002663</name>
</gene>
<reference evidence="1" key="1">
    <citation type="submission" date="2022-07" db="EMBL/GenBank/DDBJ databases">
        <title>Phylogenomic reconstructions and comparative analyses of Kickxellomycotina fungi.</title>
        <authorList>
            <person name="Reynolds N.K."/>
            <person name="Stajich J.E."/>
            <person name="Barry K."/>
            <person name="Grigoriev I.V."/>
            <person name="Crous P."/>
            <person name="Smith M.E."/>
        </authorList>
    </citation>
    <scope>NUCLEOTIDE SEQUENCE</scope>
    <source>
        <strain evidence="1">BCRC 34780</strain>
    </source>
</reference>
<organism evidence="1 2">
    <name type="scientific">Coemansia helicoidea</name>
    <dbReference type="NCBI Taxonomy" id="1286919"/>
    <lineage>
        <taxon>Eukaryota</taxon>
        <taxon>Fungi</taxon>
        <taxon>Fungi incertae sedis</taxon>
        <taxon>Zoopagomycota</taxon>
        <taxon>Kickxellomycotina</taxon>
        <taxon>Kickxellomycetes</taxon>
        <taxon>Kickxellales</taxon>
        <taxon>Kickxellaceae</taxon>
        <taxon>Coemansia</taxon>
    </lineage>
</organism>
<dbReference type="EMBL" id="JANBUN010000714">
    <property type="protein sequence ID" value="KAJ2801796.1"/>
    <property type="molecule type" value="Genomic_DNA"/>
</dbReference>
<name>A0ACC1L689_9FUNG</name>
<comment type="caution">
    <text evidence="1">The sequence shown here is derived from an EMBL/GenBank/DDBJ whole genome shotgun (WGS) entry which is preliminary data.</text>
</comment>
<keyword evidence="2" id="KW-1185">Reference proteome</keyword>